<feature type="transmembrane region" description="Helical" evidence="8">
    <location>
        <begin position="345"/>
        <end position="363"/>
    </location>
</feature>
<organism evidence="9 10">
    <name type="scientific">Yersinia intermedia</name>
    <dbReference type="NCBI Taxonomy" id="631"/>
    <lineage>
        <taxon>Bacteria</taxon>
        <taxon>Pseudomonadati</taxon>
        <taxon>Pseudomonadota</taxon>
        <taxon>Gammaproteobacteria</taxon>
        <taxon>Enterobacterales</taxon>
        <taxon>Yersiniaceae</taxon>
        <taxon>Yersinia</taxon>
    </lineage>
</organism>
<name>A0A0T9MG92_YERIN</name>
<dbReference type="GO" id="GO:0033214">
    <property type="term" value="P:siderophore-iron import into cell"/>
    <property type="evidence" value="ECO:0007669"/>
    <property type="project" value="TreeGrafter"/>
</dbReference>
<dbReference type="Gene3D" id="1.10.3470.10">
    <property type="entry name" value="ABC transporter involved in vitamin B12 uptake, BtuC"/>
    <property type="match status" value="1"/>
</dbReference>
<keyword evidence="6 8" id="KW-1133">Transmembrane helix</keyword>
<dbReference type="Proteomes" id="UP000038750">
    <property type="component" value="Unassembled WGS sequence"/>
</dbReference>
<feature type="transmembrane region" description="Helical" evidence="8">
    <location>
        <begin position="98"/>
        <end position="118"/>
    </location>
</feature>
<dbReference type="NCBIfam" id="NF007760">
    <property type="entry name" value="PRK10441.1"/>
    <property type="match status" value="1"/>
</dbReference>
<dbReference type="SUPFAM" id="SSF81345">
    <property type="entry name" value="ABC transporter involved in vitamin B12 uptake, BtuC"/>
    <property type="match status" value="1"/>
</dbReference>
<evidence type="ECO:0000313" key="10">
    <source>
        <dbReference type="Proteomes" id="UP000038750"/>
    </source>
</evidence>
<feature type="transmembrane region" description="Helical" evidence="8">
    <location>
        <begin position="188"/>
        <end position="209"/>
    </location>
</feature>
<evidence type="ECO:0000256" key="2">
    <source>
        <dbReference type="ARBA" id="ARBA00007935"/>
    </source>
</evidence>
<evidence type="ECO:0000256" key="4">
    <source>
        <dbReference type="ARBA" id="ARBA00022475"/>
    </source>
</evidence>
<dbReference type="STRING" id="631.CH53_2398"/>
<evidence type="ECO:0000256" key="8">
    <source>
        <dbReference type="SAM" id="Phobius"/>
    </source>
</evidence>
<feature type="transmembrane region" description="Helical" evidence="8">
    <location>
        <begin position="318"/>
        <end position="339"/>
    </location>
</feature>
<keyword evidence="4" id="KW-1003">Cell membrane</keyword>
<dbReference type="eggNOG" id="COG0609">
    <property type="taxonomic scope" value="Bacteria"/>
</dbReference>
<gene>
    <name evidence="9" type="primary">fepD</name>
    <name evidence="9" type="ORF">ERS008530_02869</name>
</gene>
<dbReference type="PANTHER" id="PTHR30472">
    <property type="entry name" value="FERRIC ENTEROBACTIN TRANSPORT SYSTEM PERMEASE PROTEIN"/>
    <property type="match status" value="1"/>
</dbReference>
<dbReference type="InterPro" id="IPR037294">
    <property type="entry name" value="ABC_BtuC-like"/>
</dbReference>
<evidence type="ECO:0000313" key="9">
    <source>
        <dbReference type="EMBL" id="CNG07649.1"/>
    </source>
</evidence>
<protein>
    <submittedName>
        <fullName evidence="9">Iron-enterobactin transporter membrane protein</fullName>
    </submittedName>
</protein>
<dbReference type="AlphaFoldDB" id="A0A0T9MG92"/>
<feature type="transmembrane region" description="Helical" evidence="8">
    <location>
        <begin position="229"/>
        <end position="251"/>
    </location>
</feature>
<reference evidence="9 10" key="1">
    <citation type="submission" date="2015-03" db="EMBL/GenBank/DDBJ databases">
        <authorList>
            <person name="Murphy D."/>
        </authorList>
    </citation>
    <scope>NUCLEOTIDE SEQUENCE [LARGE SCALE GENOMIC DNA]</scope>
    <source>
        <strain evidence="9 10">BR165/97</strain>
    </source>
</reference>
<dbReference type="FunFam" id="1.10.3470.10:FF:000001">
    <property type="entry name" value="Vitamin B12 ABC transporter permease BtuC"/>
    <property type="match status" value="1"/>
</dbReference>
<feature type="transmembrane region" description="Helical" evidence="8">
    <location>
        <begin position="130"/>
        <end position="151"/>
    </location>
</feature>
<evidence type="ECO:0000256" key="6">
    <source>
        <dbReference type="ARBA" id="ARBA00022989"/>
    </source>
</evidence>
<evidence type="ECO:0000256" key="5">
    <source>
        <dbReference type="ARBA" id="ARBA00022692"/>
    </source>
</evidence>
<evidence type="ECO:0000256" key="7">
    <source>
        <dbReference type="ARBA" id="ARBA00023136"/>
    </source>
</evidence>
<keyword evidence="5 8" id="KW-0812">Transmembrane</keyword>
<dbReference type="Pfam" id="PF01032">
    <property type="entry name" value="FecCD"/>
    <property type="match status" value="1"/>
</dbReference>
<evidence type="ECO:0000256" key="3">
    <source>
        <dbReference type="ARBA" id="ARBA00022448"/>
    </source>
</evidence>
<dbReference type="GO" id="GO:0005886">
    <property type="term" value="C:plasma membrane"/>
    <property type="evidence" value="ECO:0007669"/>
    <property type="project" value="UniProtKB-SubCell"/>
</dbReference>
<dbReference type="GO" id="GO:0022857">
    <property type="term" value="F:transmembrane transporter activity"/>
    <property type="evidence" value="ECO:0007669"/>
    <property type="project" value="InterPro"/>
</dbReference>
<comment type="subcellular location">
    <subcellularLocation>
        <location evidence="1">Cell membrane</location>
        <topology evidence="1">Multi-pass membrane protein</topology>
    </subcellularLocation>
</comment>
<keyword evidence="7 8" id="KW-0472">Membrane</keyword>
<dbReference type="EMBL" id="CPZJ01000012">
    <property type="protein sequence ID" value="CNG07649.1"/>
    <property type="molecule type" value="Genomic_DNA"/>
</dbReference>
<keyword evidence="3" id="KW-0813">Transport</keyword>
<feature type="transmembrane region" description="Helical" evidence="8">
    <location>
        <begin position="49"/>
        <end position="78"/>
    </location>
</feature>
<comment type="similarity">
    <text evidence="2">Belongs to the binding-protein-dependent transport system permease family. FecCD subfamily.</text>
</comment>
<feature type="transmembrane region" description="Helical" evidence="8">
    <location>
        <begin position="157"/>
        <end position="176"/>
    </location>
</feature>
<accession>A0A0T9MG92</accession>
<evidence type="ECO:0000256" key="1">
    <source>
        <dbReference type="ARBA" id="ARBA00004651"/>
    </source>
</evidence>
<proteinExistence type="inferred from homology"/>
<dbReference type="CDD" id="cd06550">
    <property type="entry name" value="TM_ABC_iron-siderophores_like"/>
    <property type="match status" value="1"/>
</dbReference>
<dbReference type="PANTHER" id="PTHR30472:SF1">
    <property type="entry name" value="FE(3+) DICITRATE TRANSPORT SYSTEM PERMEASE PROTEIN FECC-RELATED"/>
    <property type="match status" value="1"/>
</dbReference>
<sequence>MLPTMHANLLKCNSNKIDNNSYLLKRVTMPLDYSPDQYSTTPARRRGSLLLFSIVVLLLVMAASLMLGAKAIPFSVVWQSLLGTEHSADSILIVESRLPRTLIGVLAGAALGLSGAVIQALTRNPLADPGILGVNAGASFAVAIGIIFFGVSAIQGYLISAFIGAMLTTLVVYWVGAQGGGRVNPLRLTLSGVAIGAVLMGISSGISLTHPLVFDRIRFWQAGSLDIRSMSVVLAVTPAILLGCVIALLLARPLNAMHMGEDLAAAIGARIVQTQFWAVIAVTLLCGAATAAVGPIAFVGLMVPHIARWIVGPNQCWILPFTLVMTPILLLVSDIIGRFLVPGELRVSVVTAFIGAPLLIWLVRRNKRMTAL</sequence>
<dbReference type="InterPro" id="IPR000522">
    <property type="entry name" value="ABC_transptr_permease_BtuC"/>
</dbReference>